<evidence type="ECO:0000259" key="10">
    <source>
        <dbReference type="PROSITE" id="PS50893"/>
    </source>
</evidence>
<evidence type="ECO:0000256" key="6">
    <source>
        <dbReference type="ARBA" id="ARBA00022989"/>
    </source>
</evidence>
<feature type="transmembrane region" description="Helical" evidence="9">
    <location>
        <begin position="259"/>
        <end position="282"/>
    </location>
</feature>
<dbReference type="Pfam" id="PF00005">
    <property type="entry name" value="ABC_tran"/>
    <property type="match status" value="1"/>
</dbReference>
<dbReference type="Gene3D" id="1.20.1560.10">
    <property type="entry name" value="ABC transporter type 1, transmembrane domain"/>
    <property type="match status" value="1"/>
</dbReference>
<evidence type="ECO:0000256" key="2">
    <source>
        <dbReference type="ARBA" id="ARBA00005417"/>
    </source>
</evidence>
<feature type="domain" description="Peptidase C39" evidence="12">
    <location>
        <begin position="2"/>
        <end position="120"/>
    </location>
</feature>
<dbReference type="InterPro" id="IPR005074">
    <property type="entry name" value="Peptidase_C39"/>
</dbReference>
<keyword evidence="7 9" id="KW-0472">Membrane</keyword>
<dbReference type="PROSITE" id="PS00211">
    <property type="entry name" value="ABC_TRANSPORTER_1"/>
    <property type="match status" value="1"/>
</dbReference>
<feature type="transmembrane region" description="Helical" evidence="9">
    <location>
        <begin position="288"/>
        <end position="310"/>
    </location>
</feature>
<evidence type="ECO:0000256" key="5">
    <source>
        <dbReference type="ARBA" id="ARBA00022840"/>
    </source>
</evidence>
<proteinExistence type="inferred from homology"/>
<keyword evidence="4" id="KW-0547">Nucleotide-binding</keyword>
<dbReference type="InterPro" id="IPR010132">
    <property type="entry name" value="ATPase_T1SS_HlyB"/>
</dbReference>
<evidence type="ECO:0000256" key="8">
    <source>
        <dbReference type="ARBA" id="ARBA00024722"/>
    </source>
</evidence>
<dbReference type="Pfam" id="PF00664">
    <property type="entry name" value="ABC_membrane"/>
    <property type="match status" value="1"/>
</dbReference>
<keyword evidence="14" id="KW-1185">Reference proteome</keyword>
<evidence type="ECO:0000313" key="13">
    <source>
        <dbReference type="EMBL" id="MBR1137543.1"/>
    </source>
</evidence>
<keyword evidence="3 9" id="KW-0812">Transmembrane</keyword>
<accession>A0ABS5G8G2</accession>
<dbReference type="InterPro" id="IPR003593">
    <property type="entry name" value="AAA+_ATPase"/>
</dbReference>
<gene>
    <name evidence="13" type="ORF">JQ619_17385</name>
</gene>
<comment type="subcellular location">
    <subcellularLocation>
        <location evidence="1">Cell membrane</location>
        <topology evidence="1">Multi-pass membrane protein</topology>
    </subcellularLocation>
</comment>
<reference evidence="14" key="1">
    <citation type="journal article" date="2021" name="ISME J.">
        <title>Evolutionary origin and ecological implication of a unique nif island in free-living Bradyrhizobium lineages.</title>
        <authorList>
            <person name="Tao J."/>
        </authorList>
    </citation>
    <scope>NUCLEOTIDE SEQUENCE [LARGE SCALE GENOMIC DNA]</scope>
    <source>
        <strain evidence="14">SZCCT0094</strain>
    </source>
</reference>
<dbReference type="PROSITE" id="PS50893">
    <property type="entry name" value="ABC_TRANSPORTER_2"/>
    <property type="match status" value="1"/>
</dbReference>
<comment type="caution">
    <text evidence="13">The sequence shown here is derived from an EMBL/GenBank/DDBJ whole genome shotgun (WGS) entry which is preliminary data.</text>
</comment>
<dbReference type="CDD" id="cd18588">
    <property type="entry name" value="ABC_6TM_CyaB_HlyB_like"/>
    <property type="match status" value="1"/>
</dbReference>
<evidence type="ECO:0000256" key="4">
    <source>
        <dbReference type="ARBA" id="ARBA00022741"/>
    </source>
</evidence>
<feature type="transmembrane region" description="Helical" evidence="9">
    <location>
        <begin position="190"/>
        <end position="210"/>
    </location>
</feature>
<dbReference type="Gene3D" id="3.90.70.10">
    <property type="entry name" value="Cysteine proteinases"/>
    <property type="match status" value="1"/>
</dbReference>
<dbReference type="PANTHER" id="PTHR24221">
    <property type="entry name" value="ATP-BINDING CASSETTE SUB-FAMILY B"/>
    <property type="match status" value="1"/>
</dbReference>
<dbReference type="InterPro" id="IPR011527">
    <property type="entry name" value="ABC1_TM_dom"/>
</dbReference>
<dbReference type="RefSeq" id="WP_012045357.1">
    <property type="nucleotide sequence ID" value="NZ_JABFDP010000019.1"/>
</dbReference>
<keyword evidence="5" id="KW-0067">ATP-binding</keyword>
<dbReference type="Gene3D" id="3.40.50.300">
    <property type="entry name" value="P-loop containing nucleotide triphosphate hydrolases"/>
    <property type="match status" value="1"/>
</dbReference>
<organism evidence="13 14">
    <name type="scientific">Bradyrhizobium denitrificans</name>
    <dbReference type="NCBI Taxonomy" id="2734912"/>
    <lineage>
        <taxon>Bacteria</taxon>
        <taxon>Pseudomonadati</taxon>
        <taxon>Pseudomonadota</taxon>
        <taxon>Alphaproteobacteria</taxon>
        <taxon>Hyphomicrobiales</taxon>
        <taxon>Nitrobacteraceae</taxon>
        <taxon>Bradyrhizobium</taxon>
    </lineage>
</organism>
<dbReference type="NCBIfam" id="TIGR01846">
    <property type="entry name" value="type_I_sec_HlyB"/>
    <property type="match status" value="1"/>
</dbReference>
<dbReference type="InterPro" id="IPR039421">
    <property type="entry name" value="Type_1_exporter"/>
</dbReference>
<evidence type="ECO:0000256" key="1">
    <source>
        <dbReference type="ARBA" id="ARBA00004651"/>
    </source>
</evidence>
<name>A0ABS5G8G2_9BRAD</name>
<evidence type="ECO:0000259" key="12">
    <source>
        <dbReference type="PROSITE" id="PS50990"/>
    </source>
</evidence>
<dbReference type="InterPro" id="IPR036640">
    <property type="entry name" value="ABC1_TM_sf"/>
</dbReference>
<dbReference type="PROSITE" id="PS50929">
    <property type="entry name" value="ABC_TM1F"/>
    <property type="match status" value="1"/>
</dbReference>
<dbReference type="EMBL" id="JAFCLK010000015">
    <property type="protein sequence ID" value="MBR1137543.1"/>
    <property type="molecule type" value="Genomic_DNA"/>
</dbReference>
<feature type="transmembrane region" description="Helical" evidence="9">
    <location>
        <begin position="148"/>
        <end position="170"/>
    </location>
</feature>
<dbReference type="SUPFAM" id="SSF52540">
    <property type="entry name" value="P-loop containing nucleoside triphosphate hydrolases"/>
    <property type="match status" value="1"/>
</dbReference>
<dbReference type="InterPro" id="IPR027417">
    <property type="entry name" value="P-loop_NTPase"/>
</dbReference>
<dbReference type="Proteomes" id="UP001314635">
    <property type="component" value="Unassembled WGS sequence"/>
</dbReference>
<evidence type="ECO:0000256" key="7">
    <source>
        <dbReference type="ARBA" id="ARBA00023136"/>
    </source>
</evidence>
<sequence>MQACTDQGAWALALSLHLLGIVADPGRIQHEAGRSDALSVDDLLRATARFPVKARLVTSKIARLKTTPLPALAVLKDGGFAVIGKVTETAVLIQGLSDAGPRLLAFAEFETLWSGQLILIAKRAELSDTARRFNLGWFVSAIGKYRRILIEVLLASFVIQLFGLATPMIFQVVIDKVLVHRGLSTLEVMVAGLALIALFEAVLSGLRTYLFTHTSNRIDVELGARLFRHLMRLPLAYFESRRVGDSVARVRELETIRQFITSSSITLVLDLAFAAVFIGVMFLYSSTLAWIVCATLPVYALLSLATTPAFRTRLDEKFRRGAENQAFLVESVTGVETIKAMAVEPLMQRRWEEQLASYVGASFSASQIGNWASQAASLLNKSVGALTLFVGAGLVIANRMTVGELVAFNMLANQVSGPVLRLVQVWQDFHQVRLSVERLGDILNTPVEAQSGGAEQNLPPLQGAIEFERVTFRYGLNTQPVLRDVSLKIGAGQVVGIVGPSGSGKSTIAKLAQRLYLPEAGRVLVDGVDTAVLDPSWLRRQIGVVLQENVLFNRSVRENIALADPALPMEKVVEAAKLAGAHEFICRMPQGYDTVIGERGVSLSGGQRQRIAIARALVGDPRILIFDEATSALDYESESIIQANMRDIVRGRTVLIIAHRLSTVRSADRILTIENGVIIEDGTHDQLVAGGGRYATLHRIQSAGR</sequence>
<comment type="similarity">
    <text evidence="2">Belongs to the ABC transporter superfamily.</text>
</comment>
<evidence type="ECO:0000259" key="11">
    <source>
        <dbReference type="PROSITE" id="PS50929"/>
    </source>
</evidence>
<dbReference type="InterPro" id="IPR017871">
    <property type="entry name" value="ABC_transporter-like_CS"/>
</dbReference>
<keyword evidence="6 9" id="KW-1133">Transmembrane helix</keyword>
<dbReference type="SMART" id="SM00382">
    <property type="entry name" value="AAA"/>
    <property type="match status" value="1"/>
</dbReference>
<dbReference type="Pfam" id="PF03412">
    <property type="entry name" value="Peptidase_C39"/>
    <property type="match status" value="1"/>
</dbReference>
<feature type="domain" description="ABC transmembrane type-1" evidence="11">
    <location>
        <begin position="152"/>
        <end position="431"/>
    </location>
</feature>
<dbReference type="InterPro" id="IPR003439">
    <property type="entry name" value="ABC_transporter-like_ATP-bd"/>
</dbReference>
<feature type="domain" description="ABC transporter" evidence="10">
    <location>
        <begin position="465"/>
        <end position="700"/>
    </location>
</feature>
<dbReference type="SUPFAM" id="SSF90123">
    <property type="entry name" value="ABC transporter transmembrane region"/>
    <property type="match status" value="1"/>
</dbReference>
<evidence type="ECO:0000313" key="14">
    <source>
        <dbReference type="Proteomes" id="UP001314635"/>
    </source>
</evidence>
<protein>
    <submittedName>
        <fullName evidence="13">Type I secretion system permease/ATPase</fullName>
    </submittedName>
</protein>
<dbReference type="PANTHER" id="PTHR24221:SF647">
    <property type="entry name" value="BLL6336 PROTEIN"/>
    <property type="match status" value="1"/>
</dbReference>
<dbReference type="PROSITE" id="PS50990">
    <property type="entry name" value="PEPTIDASE_C39"/>
    <property type="match status" value="1"/>
</dbReference>
<comment type="function">
    <text evidence="8">Involved in beta-(1--&gt;2)glucan export. Transmembrane domains (TMD) form a pore in the inner membrane and the ATP-binding domain (NBD) is responsible for energy generation.</text>
</comment>
<evidence type="ECO:0000256" key="9">
    <source>
        <dbReference type="SAM" id="Phobius"/>
    </source>
</evidence>
<evidence type="ECO:0000256" key="3">
    <source>
        <dbReference type="ARBA" id="ARBA00022692"/>
    </source>
</evidence>